<dbReference type="GO" id="GO:0003700">
    <property type="term" value="F:DNA-binding transcription factor activity"/>
    <property type="evidence" value="ECO:0007669"/>
    <property type="project" value="InterPro"/>
</dbReference>
<comment type="caution">
    <text evidence="6">The sequence shown here is derived from an EMBL/GenBank/DDBJ whole genome shotgun (WGS) entry which is preliminary data.</text>
</comment>
<dbReference type="Pfam" id="PF03466">
    <property type="entry name" value="LysR_substrate"/>
    <property type="match status" value="1"/>
</dbReference>
<dbReference type="Proteomes" id="UP000544872">
    <property type="component" value="Unassembled WGS sequence"/>
</dbReference>
<dbReference type="Pfam" id="PF00126">
    <property type="entry name" value="HTH_1"/>
    <property type="match status" value="1"/>
</dbReference>
<dbReference type="PANTHER" id="PTHR30537:SF74">
    <property type="entry name" value="HTH-TYPE TRANSCRIPTIONAL REGULATOR TRPI"/>
    <property type="match status" value="1"/>
</dbReference>
<keyword evidence="3" id="KW-0238">DNA-binding</keyword>
<evidence type="ECO:0000256" key="4">
    <source>
        <dbReference type="ARBA" id="ARBA00023163"/>
    </source>
</evidence>
<comment type="similarity">
    <text evidence="1">Belongs to the LysR transcriptional regulatory family.</text>
</comment>
<dbReference type="RefSeq" id="WP_184266105.1">
    <property type="nucleotide sequence ID" value="NZ_JACIIX010000021.1"/>
</dbReference>
<dbReference type="Gene3D" id="1.10.10.10">
    <property type="entry name" value="Winged helix-like DNA-binding domain superfamily/Winged helix DNA-binding domain"/>
    <property type="match status" value="1"/>
</dbReference>
<dbReference type="InterPro" id="IPR005119">
    <property type="entry name" value="LysR_subst-bd"/>
</dbReference>
<dbReference type="InterPro" id="IPR058163">
    <property type="entry name" value="LysR-type_TF_proteobact-type"/>
</dbReference>
<dbReference type="PANTHER" id="PTHR30537">
    <property type="entry name" value="HTH-TYPE TRANSCRIPTIONAL REGULATOR"/>
    <property type="match status" value="1"/>
</dbReference>
<dbReference type="SUPFAM" id="SSF46785">
    <property type="entry name" value="Winged helix' DNA-binding domain"/>
    <property type="match status" value="1"/>
</dbReference>
<dbReference type="InterPro" id="IPR036388">
    <property type="entry name" value="WH-like_DNA-bd_sf"/>
</dbReference>
<accession>A0A7W9ZIY9</accession>
<sequence length="304" mass="32995">MPRLPLNGLRVFAVAARLGSFQAAAEALGVTPGAVSRQIQALEALLAGPLFLRLPRRVTLTPDGQFLLDRIEPAFADLDAAFRHLLPAREPATLILEAMPTFTMHWLLRRLPDFQAAHPEITVTLHTRQGAIDRSQPADLYIRRDPAQFSGLTGTPFLPEHSRLVASPAFLAAHQTETAADILRLPRLSMRSRPDLWPLWHRMCRAEQPADTGAALALDSTLLAVQAAIAGLGIALIPEFFLQDALADGTLNTISGFPPLASGTYHWLTPAPVLSPSCRVFLRWLTAASAPQPSPHPPSHSVTS</sequence>
<evidence type="ECO:0000256" key="3">
    <source>
        <dbReference type="ARBA" id="ARBA00023125"/>
    </source>
</evidence>
<dbReference type="PROSITE" id="PS50931">
    <property type="entry name" value="HTH_LYSR"/>
    <property type="match status" value="1"/>
</dbReference>
<dbReference type="GO" id="GO:0006351">
    <property type="term" value="P:DNA-templated transcription"/>
    <property type="evidence" value="ECO:0007669"/>
    <property type="project" value="TreeGrafter"/>
</dbReference>
<dbReference type="GO" id="GO:0043565">
    <property type="term" value="F:sequence-specific DNA binding"/>
    <property type="evidence" value="ECO:0007669"/>
    <property type="project" value="TreeGrafter"/>
</dbReference>
<keyword evidence="4" id="KW-0804">Transcription</keyword>
<keyword evidence="2" id="KW-0805">Transcription regulation</keyword>
<dbReference type="SUPFAM" id="SSF53850">
    <property type="entry name" value="Periplasmic binding protein-like II"/>
    <property type="match status" value="1"/>
</dbReference>
<dbReference type="InterPro" id="IPR036390">
    <property type="entry name" value="WH_DNA-bd_sf"/>
</dbReference>
<evidence type="ECO:0000256" key="1">
    <source>
        <dbReference type="ARBA" id="ARBA00009437"/>
    </source>
</evidence>
<dbReference type="Gene3D" id="3.40.190.10">
    <property type="entry name" value="Periplasmic binding protein-like II"/>
    <property type="match status" value="2"/>
</dbReference>
<dbReference type="EMBL" id="JACIIX010000021">
    <property type="protein sequence ID" value="MBB6212321.1"/>
    <property type="molecule type" value="Genomic_DNA"/>
</dbReference>
<name>A0A7W9ZIY9_NOVIT</name>
<feature type="domain" description="HTH lysR-type" evidence="5">
    <location>
        <begin position="4"/>
        <end position="61"/>
    </location>
</feature>
<evidence type="ECO:0000259" key="5">
    <source>
        <dbReference type="PROSITE" id="PS50931"/>
    </source>
</evidence>
<keyword evidence="7" id="KW-1185">Reference proteome</keyword>
<proteinExistence type="inferred from homology"/>
<dbReference type="AlphaFoldDB" id="A0A7W9ZIY9"/>
<evidence type="ECO:0000256" key="2">
    <source>
        <dbReference type="ARBA" id="ARBA00023015"/>
    </source>
</evidence>
<evidence type="ECO:0000313" key="6">
    <source>
        <dbReference type="EMBL" id="MBB6212321.1"/>
    </source>
</evidence>
<evidence type="ECO:0000313" key="7">
    <source>
        <dbReference type="Proteomes" id="UP000544872"/>
    </source>
</evidence>
<dbReference type="InterPro" id="IPR000847">
    <property type="entry name" value="LysR_HTH_N"/>
</dbReference>
<organism evidence="6 7">
    <name type="scientific">Novispirillum itersonii</name>
    <name type="common">Aquaspirillum itersonii</name>
    <dbReference type="NCBI Taxonomy" id="189"/>
    <lineage>
        <taxon>Bacteria</taxon>
        <taxon>Pseudomonadati</taxon>
        <taxon>Pseudomonadota</taxon>
        <taxon>Alphaproteobacteria</taxon>
        <taxon>Rhodospirillales</taxon>
        <taxon>Novispirillaceae</taxon>
        <taxon>Novispirillum</taxon>
    </lineage>
</organism>
<protein>
    <submittedName>
        <fullName evidence="6">LysR family glycine cleavage system transcriptional activator</fullName>
    </submittedName>
</protein>
<gene>
    <name evidence="6" type="ORF">FHS48_003771</name>
</gene>
<reference evidence="6 7" key="1">
    <citation type="submission" date="2020-08" db="EMBL/GenBank/DDBJ databases">
        <title>Genomic Encyclopedia of Type Strains, Phase IV (KMG-IV): sequencing the most valuable type-strain genomes for metagenomic binning, comparative biology and taxonomic classification.</title>
        <authorList>
            <person name="Goeker M."/>
        </authorList>
    </citation>
    <scope>NUCLEOTIDE SEQUENCE [LARGE SCALE GENOMIC DNA]</scope>
    <source>
        <strain evidence="6 7">DSM 11590</strain>
    </source>
</reference>